<dbReference type="Gene3D" id="3.30.40.10">
    <property type="entry name" value="Zinc/RING finger domain, C3HC4 (zinc finger)"/>
    <property type="match status" value="1"/>
</dbReference>
<dbReference type="CDD" id="cd00060">
    <property type="entry name" value="FHA"/>
    <property type="match status" value="1"/>
</dbReference>
<keyword evidence="7" id="KW-1185">Reference proteome</keyword>
<dbReference type="Pfam" id="PF00498">
    <property type="entry name" value="FHA"/>
    <property type="match status" value="1"/>
</dbReference>
<dbReference type="InterPro" id="IPR000253">
    <property type="entry name" value="FHA_dom"/>
</dbReference>
<evidence type="ECO:0000313" key="6">
    <source>
        <dbReference type="EMBL" id="OMJ92910.1"/>
    </source>
</evidence>
<proteinExistence type="predicted"/>
<evidence type="ECO:0000256" key="1">
    <source>
        <dbReference type="ARBA" id="ARBA00022723"/>
    </source>
</evidence>
<dbReference type="Proteomes" id="UP000187209">
    <property type="component" value="Unassembled WGS sequence"/>
</dbReference>
<dbReference type="InterPro" id="IPR011016">
    <property type="entry name" value="Znf_RING-CH"/>
</dbReference>
<name>A0A1R2CVA9_9CILI</name>
<dbReference type="PROSITE" id="PS50006">
    <property type="entry name" value="FHA_DOMAIN"/>
    <property type="match status" value="1"/>
</dbReference>
<sequence>MLSSSINDIPKEAGREKPWIVIKGLKDSEYLLSEGDVLRLGKVKFTIKEINGFKQSEIKRSILHSKTLQSGGVGGISKVKIERPLPTEIEIPESSNCCRICLLDDNDCENQMISPCYCTGTMGAVHIKCLQRWLDSKITQNSNRNVKVYTWKSLNCELCKFKYPSKISINHKTIDLITIEKPQTNYIIFESGSEEMKSVHVLNIDDKRDIRLGRGNDSDMRIPDISVSRNHAIIHIKNTGLYIEDLSSKFGTLIRIKKDVCLDVDSTFKIQCGRTMMKISVTKSWSLFGCFTGCSKGKDSDDENQRIRDITQDSFPNNI</sequence>
<dbReference type="PROSITE" id="PS51292">
    <property type="entry name" value="ZF_RING_CH"/>
    <property type="match status" value="1"/>
</dbReference>
<dbReference type="PANTHER" id="PTHR46210:SF1">
    <property type="entry name" value="FHA DOMAIN-CONTAINING PROTEIN"/>
    <property type="match status" value="1"/>
</dbReference>
<dbReference type="SUPFAM" id="SSF57850">
    <property type="entry name" value="RING/U-box"/>
    <property type="match status" value="1"/>
</dbReference>
<evidence type="ECO:0000259" key="4">
    <source>
        <dbReference type="PROSITE" id="PS50006"/>
    </source>
</evidence>
<evidence type="ECO:0000256" key="2">
    <source>
        <dbReference type="ARBA" id="ARBA00022771"/>
    </source>
</evidence>
<dbReference type="SMART" id="SM00744">
    <property type="entry name" value="RINGv"/>
    <property type="match status" value="1"/>
</dbReference>
<keyword evidence="2" id="KW-0863">Zinc-finger</keyword>
<dbReference type="PANTHER" id="PTHR46210">
    <property type="entry name" value="FHA DOMAIN-CONTAINING PROTEIN"/>
    <property type="match status" value="1"/>
</dbReference>
<evidence type="ECO:0000256" key="3">
    <source>
        <dbReference type="ARBA" id="ARBA00022833"/>
    </source>
</evidence>
<feature type="domain" description="FHA" evidence="4">
    <location>
        <begin position="210"/>
        <end position="259"/>
    </location>
</feature>
<dbReference type="SUPFAM" id="SSF49879">
    <property type="entry name" value="SMAD/FHA domain"/>
    <property type="match status" value="1"/>
</dbReference>
<keyword evidence="3" id="KW-0862">Zinc</keyword>
<dbReference type="AlphaFoldDB" id="A0A1R2CVA9"/>
<dbReference type="GO" id="GO:0008270">
    <property type="term" value="F:zinc ion binding"/>
    <property type="evidence" value="ECO:0007669"/>
    <property type="project" value="UniProtKB-KW"/>
</dbReference>
<accession>A0A1R2CVA9</accession>
<organism evidence="6 7">
    <name type="scientific">Stentor coeruleus</name>
    <dbReference type="NCBI Taxonomy" id="5963"/>
    <lineage>
        <taxon>Eukaryota</taxon>
        <taxon>Sar</taxon>
        <taxon>Alveolata</taxon>
        <taxon>Ciliophora</taxon>
        <taxon>Postciliodesmatophora</taxon>
        <taxon>Heterotrichea</taxon>
        <taxon>Heterotrichida</taxon>
        <taxon>Stentoridae</taxon>
        <taxon>Stentor</taxon>
    </lineage>
</organism>
<evidence type="ECO:0000259" key="5">
    <source>
        <dbReference type="PROSITE" id="PS51292"/>
    </source>
</evidence>
<reference evidence="6 7" key="1">
    <citation type="submission" date="2016-11" db="EMBL/GenBank/DDBJ databases">
        <title>The macronuclear genome of Stentor coeruleus: a giant cell with tiny introns.</title>
        <authorList>
            <person name="Slabodnick M."/>
            <person name="Ruby J.G."/>
            <person name="Reiff S.B."/>
            <person name="Swart E.C."/>
            <person name="Gosai S."/>
            <person name="Prabakaran S."/>
            <person name="Witkowska E."/>
            <person name="Larue G.E."/>
            <person name="Fisher S."/>
            <person name="Freeman R.M."/>
            <person name="Gunawardena J."/>
            <person name="Chu W."/>
            <person name="Stover N.A."/>
            <person name="Gregory B.D."/>
            <person name="Nowacki M."/>
            <person name="Derisi J."/>
            <person name="Roy S.W."/>
            <person name="Marshall W.F."/>
            <person name="Sood P."/>
        </authorList>
    </citation>
    <scope>NUCLEOTIDE SEQUENCE [LARGE SCALE GENOMIC DNA]</scope>
    <source>
        <strain evidence="6">WM001</strain>
    </source>
</reference>
<dbReference type="Pfam" id="PF12906">
    <property type="entry name" value="RINGv"/>
    <property type="match status" value="1"/>
</dbReference>
<dbReference type="EMBL" id="MPUH01000052">
    <property type="protein sequence ID" value="OMJ92910.1"/>
    <property type="molecule type" value="Genomic_DNA"/>
</dbReference>
<dbReference type="SMART" id="SM00240">
    <property type="entry name" value="FHA"/>
    <property type="match status" value="1"/>
</dbReference>
<dbReference type="Gene3D" id="2.60.200.20">
    <property type="match status" value="1"/>
</dbReference>
<dbReference type="InterPro" id="IPR008984">
    <property type="entry name" value="SMAD_FHA_dom_sf"/>
</dbReference>
<protein>
    <recommendedName>
        <fullName evidence="8">FHA domain-containing protein</fullName>
    </recommendedName>
</protein>
<comment type="caution">
    <text evidence="6">The sequence shown here is derived from an EMBL/GenBank/DDBJ whole genome shotgun (WGS) entry which is preliminary data.</text>
</comment>
<evidence type="ECO:0000313" key="7">
    <source>
        <dbReference type="Proteomes" id="UP000187209"/>
    </source>
</evidence>
<evidence type="ECO:0008006" key="8">
    <source>
        <dbReference type="Google" id="ProtNLM"/>
    </source>
</evidence>
<feature type="domain" description="RING-CH-type" evidence="5">
    <location>
        <begin position="90"/>
        <end position="166"/>
    </location>
</feature>
<dbReference type="InterPro" id="IPR013083">
    <property type="entry name" value="Znf_RING/FYVE/PHD"/>
</dbReference>
<keyword evidence="1" id="KW-0479">Metal-binding</keyword>
<dbReference type="OrthoDB" id="264354at2759"/>
<gene>
    <name evidence="6" type="ORF">SteCoe_4246</name>
</gene>